<dbReference type="AlphaFoldDB" id="A0A0A1GWD5"/>
<dbReference type="InterPro" id="IPR036188">
    <property type="entry name" value="FAD/NAD-bd_sf"/>
</dbReference>
<dbReference type="Proteomes" id="UP000031620">
    <property type="component" value="Chromosome"/>
</dbReference>
<dbReference type="Gene3D" id="3.50.50.60">
    <property type="entry name" value="FAD/NAD(P)-binding domain"/>
    <property type="match status" value="1"/>
</dbReference>
<dbReference type="RefSeq" id="WP_041092080.1">
    <property type="nucleotide sequence ID" value="NZ_AP014680.1"/>
</dbReference>
<evidence type="ECO:0000313" key="3">
    <source>
        <dbReference type="Proteomes" id="UP000031620"/>
    </source>
</evidence>
<evidence type="ECO:0000313" key="2">
    <source>
        <dbReference type="EMBL" id="BAP84666.1"/>
    </source>
</evidence>
<proteinExistence type="predicted"/>
<name>A0A0A1GWD5_9LACO</name>
<evidence type="ECO:0000259" key="1">
    <source>
        <dbReference type="Pfam" id="PF13454"/>
    </source>
</evidence>
<protein>
    <submittedName>
        <fullName evidence="2">FAD(NAD)-dependent oxidoreductase</fullName>
    </submittedName>
</protein>
<dbReference type="PANTHER" id="PTHR40254:SF1">
    <property type="entry name" value="BLR0577 PROTEIN"/>
    <property type="match status" value="1"/>
</dbReference>
<gene>
    <name evidence="2" type="ORF">LOOC260_100870</name>
</gene>
<dbReference type="SUPFAM" id="SSF51905">
    <property type="entry name" value="FAD/NAD(P)-binding domain"/>
    <property type="match status" value="1"/>
</dbReference>
<dbReference type="KEGG" id="lho:LOOC260_100870"/>
<dbReference type="HOGENOM" id="CLU_016297_0_0_9"/>
<dbReference type="STRING" id="1291742.LOOC260_100870"/>
<dbReference type="EMBL" id="AP014680">
    <property type="protein sequence ID" value="BAP84666.1"/>
    <property type="molecule type" value="Genomic_DNA"/>
</dbReference>
<dbReference type="InterPro" id="IPR038732">
    <property type="entry name" value="HpyO/CreE_NAD-binding"/>
</dbReference>
<accession>A0A0A1GWD5</accession>
<reference evidence="2 3" key="1">
    <citation type="submission" date="2014-11" db="EMBL/GenBank/DDBJ databases">
        <title>Complete genome sequence and analysis of Lactobacillus hokkaidonensis LOOC260T.</title>
        <authorList>
            <person name="Tanizawa Y."/>
            <person name="Tohno M."/>
            <person name="Kaminuma E."/>
            <person name="Nakamura Y."/>
            <person name="Arita M."/>
        </authorList>
    </citation>
    <scope>NUCLEOTIDE SEQUENCE [LARGE SCALE GENOMIC DNA]</scope>
    <source>
        <strain evidence="2 3">LOOC260</strain>
    </source>
</reference>
<dbReference type="InterPro" id="IPR052189">
    <property type="entry name" value="L-asp_N-monooxygenase_NS-form"/>
</dbReference>
<feature type="domain" description="FAD-dependent urate hydroxylase HpyO/Asp monooxygenase CreE-like FAD/NAD(P)-binding" evidence="1">
    <location>
        <begin position="4"/>
        <end position="185"/>
    </location>
</feature>
<sequence>MDIVLIGAGPRGLVAAERLIERQRKSNQFDQLNIVLTDPFGIGGRVWQTNQPHELIMNTNPDQITLFTDRTDQINGPIIPGLNLFDWAQRDAADYLKEHDFDQKDKFLAEINELKSNGYASRSLFGVYLKWFFEYLQTRITQKTSLSVITEEVMAVKPISQSNEYLVETSNHELHADAVIMALGHCENKPTPEQVKLRDFAGKNKINYIYPTQPQEYDFKNLTAGQTLIVRGLGLSFFDAVAMLTTGRGGQFEPGADGYLIYRPSGKEPKIVAGSRLGVPLKAKGRNEKRNDERAQAHFFTAKWFQETQQKGSVAGDEFISLAHHEVEYVYYERLLQQKYPQIDRARLLNKFVTAKDPDEVIKHSKINASDRFNWERLMNPTKFIDDSADPQVMARYLQNDVDAAREGTKTGPMTAALEVFRDIRDVLRQVINLQLLSPDDYRENFLGQFSYENSHLAVGPPEIRIEELRALVLAGVVTLLAPEMTVDTDDQTGQFVTWSKQQPQKRHEADYLLEARLPSIKVEQSQNPLMQNLLTTELAQPHELELSDGTQFKTGGIDVDIKTEQLLVNSKPNKWLYVWGIPTESKQWFTTASPRPYINDVTFRSGDAIVDQIFKLNT</sequence>
<dbReference type="PANTHER" id="PTHR40254">
    <property type="entry name" value="BLR0577 PROTEIN"/>
    <property type="match status" value="1"/>
</dbReference>
<dbReference type="Pfam" id="PF13454">
    <property type="entry name" value="NAD_binding_9"/>
    <property type="match status" value="1"/>
</dbReference>
<organism evidence="2 3">
    <name type="scientific">Paucilactobacillus hokkaidonensis JCM 18461</name>
    <dbReference type="NCBI Taxonomy" id="1291742"/>
    <lineage>
        <taxon>Bacteria</taxon>
        <taxon>Bacillati</taxon>
        <taxon>Bacillota</taxon>
        <taxon>Bacilli</taxon>
        <taxon>Lactobacillales</taxon>
        <taxon>Lactobacillaceae</taxon>
        <taxon>Paucilactobacillus</taxon>
    </lineage>
</organism>